<protein>
    <recommendedName>
        <fullName evidence="4">MHC class I antigen</fullName>
    </recommendedName>
</protein>
<name>A0ABD0S102_CIRMR</name>
<sequence length="66" mass="7150">NGTLLDIQYSGRQGQSPVPQPMEKALSQAWKSKGDSPLLGNHNCNSMIPDCWFLNSVKTAESCQAA</sequence>
<comment type="caution">
    <text evidence="2">The sequence shown here is derived from an EMBL/GenBank/DDBJ whole genome shotgun (WGS) entry which is preliminary data.</text>
</comment>
<feature type="non-terminal residue" evidence="2">
    <location>
        <position position="1"/>
    </location>
</feature>
<evidence type="ECO:0008006" key="4">
    <source>
        <dbReference type="Google" id="ProtNLM"/>
    </source>
</evidence>
<dbReference type="AlphaFoldDB" id="A0ABD0S102"/>
<keyword evidence="3" id="KW-1185">Reference proteome</keyword>
<feature type="non-terminal residue" evidence="2">
    <location>
        <position position="66"/>
    </location>
</feature>
<accession>A0ABD0S102</accession>
<organism evidence="2 3">
    <name type="scientific">Cirrhinus mrigala</name>
    <name type="common">Mrigala</name>
    <dbReference type="NCBI Taxonomy" id="683832"/>
    <lineage>
        <taxon>Eukaryota</taxon>
        <taxon>Metazoa</taxon>
        <taxon>Chordata</taxon>
        <taxon>Craniata</taxon>
        <taxon>Vertebrata</taxon>
        <taxon>Euteleostomi</taxon>
        <taxon>Actinopterygii</taxon>
        <taxon>Neopterygii</taxon>
        <taxon>Teleostei</taxon>
        <taxon>Ostariophysi</taxon>
        <taxon>Cypriniformes</taxon>
        <taxon>Cyprinidae</taxon>
        <taxon>Labeoninae</taxon>
        <taxon>Labeonini</taxon>
        <taxon>Cirrhinus</taxon>
    </lineage>
</organism>
<feature type="region of interest" description="Disordered" evidence="1">
    <location>
        <begin position="1"/>
        <end position="20"/>
    </location>
</feature>
<evidence type="ECO:0000313" key="3">
    <source>
        <dbReference type="Proteomes" id="UP001529510"/>
    </source>
</evidence>
<proteinExistence type="predicted"/>
<evidence type="ECO:0000313" key="2">
    <source>
        <dbReference type="EMBL" id="KAL0203180.1"/>
    </source>
</evidence>
<dbReference type="Proteomes" id="UP001529510">
    <property type="component" value="Unassembled WGS sequence"/>
</dbReference>
<reference evidence="2 3" key="1">
    <citation type="submission" date="2024-05" db="EMBL/GenBank/DDBJ databases">
        <title>Genome sequencing and assembly of Indian major carp, Cirrhinus mrigala (Hamilton, 1822).</title>
        <authorList>
            <person name="Mohindra V."/>
            <person name="Chowdhury L.M."/>
            <person name="Lal K."/>
            <person name="Jena J.K."/>
        </authorList>
    </citation>
    <scope>NUCLEOTIDE SEQUENCE [LARGE SCALE GENOMIC DNA]</scope>
    <source>
        <strain evidence="2">CM1030</strain>
        <tissue evidence="2">Blood</tissue>
    </source>
</reference>
<gene>
    <name evidence="2" type="ORF">M9458_001198</name>
</gene>
<dbReference type="EMBL" id="JAMKFB020000001">
    <property type="protein sequence ID" value="KAL0203180.1"/>
    <property type="molecule type" value="Genomic_DNA"/>
</dbReference>
<evidence type="ECO:0000256" key="1">
    <source>
        <dbReference type="SAM" id="MobiDB-lite"/>
    </source>
</evidence>